<protein>
    <recommendedName>
        <fullName evidence="1">CASTOR ACT domain-containing protein</fullName>
    </recommendedName>
</protein>
<dbReference type="AlphaFoldDB" id="A0AA43QI61"/>
<dbReference type="Proteomes" id="UP001161017">
    <property type="component" value="Unassembled WGS sequence"/>
</dbReference>
<dbReference type="EMBL" id="JAPUFD010000002">
    <property type="protein sequence ID" value="MDI1485779.1"/>
    <property type="molecule type" value="Genomic_DNA"/>
</dbReference>
<organism evidence="2 3">
    <name type="scientific">Ramalina farinacea</name>
    <dbReference type="NCBI Taxonomy" id="258253"/>
    <lineage>
        <taxon>Eukaryota</taxon>
        <taxon>Fungi</taxon>
        <taxon>Dikarya</taxon>
        <taxon>Ascomycota</taxon>
        <taxon>Pezizomycotina</taxon>
        <taxon>Lecanoromycetes</taxon>
        <taxon>OSLEUM clade</taxon>
        <taxon>Lecanoromycetidae</taxon>
        <taxon>Lecanorales</taxon>
        <taxon>Lecanorineae</taxon>
        <taxon>Ramalinaceae</taxon>
        <taxon>Ramalina</taxon>
    </lineage>
</organism>
<evidence type="ECO:0000313" key="3">
    <source>
        <dbReference type="Proteomes" id="UP001161017"/>
    </source>
</evidence>
<accession>A0AA43QI61</accession>
<reference evidence="2" key="1">
    <citation type="journal article" date="2023" name="Genome Biol. Evol.">
        <title>First Whole Genome Sequence and Flow Cytometry Genome Size Data for the Lichen-Forming Fungus Ramalina farinacea (Ascomycota).</title>
        <authorList>
            <person name="Llewellyn T."/>
            <person name="Mian S."/>
            <person name="Hill R."/>
            <person name="Leitch I.J."/>
            <person name="Gaya E."/>
        </authorList>
    </citation>
    <scope>NUCLEOTIDE SEQUENCE</scope>
    <source>
        <strain evidence="2">LIQ254RAFAR</strain>
    </source>
</reference>
<dbReference type="PANTHER" id="PTHR31131:SF6">
    <property type="entry name" value="CASTOR ACT DOMAIN-CONTAINING PROTEIN"/>
    <property type="match status" value="1"/>
</dbReference>
<gene>
    <name evidence="2" type="ORF">OHK93_003968</name>
</gene>
<comment type="caution">
    <text evidence="2">The sequence shown here is derived from an EMBL/GenBank/DDBJ whole genome shotgun (WGS) entry which is preliminary data.</text>
</comment>
<dbReference type="Gene3D" id="3.30.2130.10">
    <property type="entry name" value="VC0802-like"/>
    <property type="match status" value="1"/>
</dbReference>
<keyword evidence="3" id="KW-1185">Reference proteome</keyword>
<evidence type="ECO:0000259" key="1">
    <source>
        <dbReference type="Pfam" id="PF13840"/>
    </source>
</evidence>
<proteinExistence type="predicted"/>
<evidence type="ECO:0000313" key="2">
    <source>
        <dbReference type="EMBL" id="MDI1485779.1"/>
    </source>
</evidence>
<dbReference type="InterPro" id="IPR051719">
    <property type="entry name" value="CASTOR_mTORC1"/>
</dbReference>
<dbReference type="InterPro" id="IPR027795">
    <property type="entry name" value="CASTOR_ACT_dom"/>
</dbReference>
<name>A0AA43QI61_9LECA</name>
<feature type="domain" description="CASTOR ACT" evidence="1">
    <location>
        <begin position="167"/>
        <end position="233"/>
    </location>
</feature>
<sequence length="242" mass="26168">MLLSRSPGSFSSPARLYEPLKTLTFPRRERGFTFEAASEAYVNPTIHHHRHLSSSSSVGSSLMPSTPPPSTLSELQARTFTLLERGSVKPRIDLLYLIQCAGRASSEQSLCSDEAVLQLGLTKSLVHQPEFLSLTLTATEAASVLLERRLLPHFSVGAEYALLVSADNDLIPITLGLSELPFEATGIVCGIAGRLVGAQNYIRPLEMAYLSTAKSGIVLVHEKDLETALQALRLGEDGAIEP</sequence>
<dbReference type="Pfam" id="PF13840">
    <property type="entry name" value="ACT_7"/>
    <property type="match status" value="1"/>
</dbReference>
<dbReference type="PANTHER" id="PTHR31131">
    <property type="entry name" value="CHROMOSOME 1, WHOLE GENOME SHOTGUN SEQUENCE"/>
    <property type="match status" value="1"/>
</dbReference>